<dbReference type="SUPFAM" id="SSF46938">
    <property type="entry name" value="CRAL/TRIO N-terminal domain"/>
    <property type="match status" value="1"/>
</dbReference>
<dbReference type="Proteomes" id="UP000668214">
    <property type="component" value="Unassembled WGS sequence"/>
</dbReference>
<dbReference type="Pfam" id="PF00650">
    <property type="entry name" value="CRAL_TRIO"/>
    <property type="match status" value="1"/>
</dbReference>
<dbReference type="GO" id="GO:0016020">
    <property type="term" value="C:membrane"/>
    <property type="evidence" value="ECO:0007669"/>
    <property type="project" value="TreeGrafter"/>
</dbReference>
<feature type="non-terminal residue" evidence="2">
    <location>
        <position position="1"/>
    </location>
</feature>
<dbReference type="PANTHER" id="PTHR10174">
    <property type="entry name" value="ALPHA-TOCOPHEROL TRANSFER PROTEIN-RELATED"/>
    <property type="match status" value="1"/>
</dbReference>
<evidence type="ECO:0000313" key="3">
    <source>
        <dbReference type="Proteomes" id="UP000668214"/>
    </source>
</evidence>
<dbReference type="PROSITE" id="PS50191">
    <property type="entry name" value="CRAL_TRIO"/>
    <property type="match status" value="1"/>
</dbReference>
<gene>
    <name evidence="2" type="primary">Ttpal_7</name>
    <name evidence="2" type="ORF">G6Z78_0006697</name>
</gene>
<dbReference type="EMBL" id="JAANIA010002712">
    <property type="protein sequence ID" value="KAG5310250.1"/>
    <property type="molecule type" value="Genomic_DNA"/>
</dbReference>
<dbReference type="PRINTS" id="PR00180">
    <property type="entry name" value="CRETINALDHBP"/>
</dbReference>
<dbReference type="Gene3D" id="3.40.525.10">
    <property type="entry name" value="CRAL-TRIO lipid binding domain"/>
    <property type="match status" value="1"/>
</dbReference>
<sequence length="301" mass="34834">MTSIKLISFEEELKKNPELKESDIQILREWCEKQPHLPKISNSELALFLHSNYYRLEPTKTTIDTFFTVRTHVPEFFSNRDPINNKELKKATETVTDQILEGTTSEGYKILYGRLLDIEPSHFVYNDVLKLFNMVLDLWFYTEGTCNGHILLIDMKNISFGHVGRLSPMGLKKFLYYLQEGLPVRLKGMHFMNASPVVDVILNMMRPFMKKQLLDMFHMHTTSNTLAKFIPLEVLPNEAGGQAGPIQELHNKQMKKLEDHIAWFQEDESNHRVNESLRPGKAKTATDLFGVDGSFKKLEID</sequence>
<name>A0A836JG39_9HYME</name>
<protein>
    <submittedName>
        <fullName evidence="2">TTPAL protein</fullName>
    </submittedName>
</protein>
<evidence type="ECO:0000259" key="1">
    <source>
        <dbReference type="PROSITE" id="PS50191"/>
    </source>
</evidence>
<dbReference type="GO" id="GO:1902936">
    <property type="term" value="F:phosphatidylinositol bisphosphate binding"/>
    <property type="evidence" value="ECO:0007669"/>
    <property type="project" value="TreeGrafter"/>
</dbReference>
<feature type="non-terminal residue" evidence="2">
    <location>
        <position position="301"/>
    </location>
</feature>
<dbReference type="InterPro" id="IPR036865">
    <property type="entry name" value="CRAL-TRIO_dom_sf"/>
</dbReference>
<keyword evidence="3" id="KW-1185">Reference proteome</keyword>
<feature type="domain" description="CRAL-TRIO" evidence="1">
    <location>
        <begin position="88"/>
        <end position="247"/>
    </location>
</feature>
<comment type="caution">
    <text evidence="2">The sequence shown here is derived from an EMBL/GenBank/DDBJ whole genome shotgun (WGS) entry which is preliminary data.</text>
</comment>
<dbReference type="SMART" id="SM00516">
    <property type="entry name" value="SEC14"/>
    <property type="match status" value="1"/>
</dbReference>
<accession>A0A836JG39</accession>
<evidence type="ECO:0000313" key="2">
    <source>
        <dbReference type="EMBL" id="KAG5310250.1"/>
    </source>
</evidence>
<reference evidence="2" key="1">
    <citation type="submission" date="2020-02" db="EMBL/GenBank/DDBJ databases">
        <title>Relaxed selection underlies rapid genomic changes in the transitions from sociality to social parasitism in ants.</title>
        <authorList>
            <person name="Bi X."/>
        </authorList>
    </citation>
    <scope>NUCLEOTIDE SEQUENCE</scope>
    <source>
        <strain evidence="2">BGI-DK2014c</strain>
        <tissue evidence="2">Whole body</tissue>
    </source>
</reference>
<proteinExistence type="predicted"/>
<dbReference type="CDD" id="cd00170">
    <property type="entry name" value="SEC14"/>
    <property type="match status" value="1"/>
</dbReference>
<dbReference type="InterPro" id="IPR036273">
    <property type="entry name" value="CRAL/TRIO_N_dom_sf"/>
</dbReference>
<dbReference type="SUPFAM" id="SSF52087">
    <property type="entry name" value="CRAL/TRIO domain"/>
    <property type="match status" value="1"/>
</dbReference>
<dbReference type="InterPro" id="IPR001251">
    <property type="entry name" value="CRAL-TRIO_dom"/>
</dbReference>
<dbReference type="AlphaFoldDB" id="A0A836JG39"/>
<organism evidence="2 3">
    <name type="scientific">Pseudoatta argentina</name>
    <dbReference type="NCBI Taxonomy" id="621737"/>
    <lineage>
        <taxon>Eukaryota</taxon>
        <taxon>Metazoa</taxon>
        <taxon>Ecdysozoa</taxon>
        <taxon>Arthropoda</taxon>
        <taxon>Hexapoda</taxon>
        <taxon>Insecta</taxon>
        <taxon>Pterygota</taxon>
        <taxon>Neoptera</taxon>
        <taxon>Endopterygota</taxon>
        <taxon>Hymenoptera</taxon>
        <taxon>Apocrita</taxon>
        <taxon>Aculeata</taxon>
        <taxon>Formicoidea</taxon>
        <taxon>Formicidae</taxon>
        <taxon>Myrmicinae</taxon>
        <taxon>Pseudoatta</taxon>
    </lineage>
</organism>
<dbReference type="PANTHER" id="PTHR10174:SF213">
    <property type="entry name" value="CRAL-TRIO DOMAIN-CONTAINING PROTEIN"/>
    <property type="match status" value="1"/>
</dbReference>